<dbReference type="AlphaFoldDB" id="A0A1G7CBZ3"/>
<proteinExistence type="predicted"/>
<sequence length="138" mass="14174">MSGAQPIPQGDYVAATRHGGLIHTAGMTPRKDGRMIMTGPIRAGEIESFEAAVTLACANALAAAEAKLEPGETLAAILTMTVYVAAEEGFAEHSKVADIASAHLRRRLGSRGQCSRAAVGVASLPGRAPVEIQIVAAV</sequence>
<dbReference type="SUPFAM" id="SSF55298">
    <property type="entry name" value="YjgF-like"/>
    <property type="match status" value="1"/>
</dbReference>
<dbReference type="PANTHER" id="PTHR43760">
    <property type="entry name" value="ENDORIBONUCLEASE-RELATED"/>
    <property type="match status" value="1"/>
</dbReference>
<reference evidence="2" key="1">
    <citation type="submission" date="2016-10" db="EMBL/GenBank/DDBJ databases">
        <authorList>
            <person name="Varghese N."/>
            <person name="Submissions S."/>
        </authorList>
    </citation>
    <scope>NUCLEOTIDE SEQUENCE [LARGE SCALE GENOMIC DNA]</scope>
    <source>
        <strain evidence="2">DSM 21424</strain>
    </source>
</reference>
<accession>A0A1G7CBZ3</accession>
<dbReference type="CDD" id="cd02199">
    <property type="entry name" value="YjgF_YER057c_UK114_like_1"/>
    <property type="match status" value="1"/>
</dbReference>
<evidence type="ECO:0000313" key="1">
    <source>
        <dbReference type="EMBL" id="SDE36858.1"/>
    </source>
</evidence>
<dbReference type="Proteomes" id="UP000198922">
    <property type="component" value="Unassembled WGS sequence"/>
</dbReference>
<protein>
    <submittedName>
        <fullName evidence="1">Enamine deaminase RidA, house cleaning of reactive enamine intermediates, YjgF/YER057c/UK114 family</fullName>
    </submittedName>
</protein>
<dbReference type="EMBL" id="FNAT01000002">
    <property type="protein sequence ID" value="SDE36858.1"/>
    <property type="molecule type" value="Genomic_DNA"/>
</dbReference>
<organism evidence="1 2">
    <name type="scientific">Limimaricola pyoseonensis</name>
    <dbReference type="NCBI Taxonomy" id="521013"/>
    <lineage>
        <taxon>Bacteria</taxon>
        <taxon>Pseudomonadati</taxon>
        <taxon>Pseudomonadota</taxon>
        <taxon>Alphaproteobacteria</taxon>
        <taxon>Rhodobacterales</taxon>
        <taxon>Paracoccaceae</taxon>
        <taxon>Limimaricola</taxon>
    </lineage>
</organism>
<dbReference type="STRING" id="521013.SAMN04488567_1441"/>
<dbReference type="InterPro" id="IPR013813">
    <property type="entry name" value="Endoribo_LPSP/chorism_mut-like"/>
</dbReference>
<dbReference type="PANTHER" id="PTHR43760:SF1">
    <property type="entry name" value="ENDORIBONUCLEASE L-PSP_CHORISMATE MUTASE-LIKE DOMAIN-CONTAINING PROTEIN"/>
    <property type="match status" value="1"/>
</dbReference>
<name>A0A1G7CBZ3_9RHOB</name>
<gene>
    <name evidence="1" type="ORF">SAMN04488567_1441</name>
</gene>
<dbReference type="OrthoDB" id="9806350at2"/>
<dbReference type="RefSeq" id="WP_090110564.1">
    <property type="nucleotide sequence ID" value="NZ_FNAT01000002.1"/>
</dbReference>
<dbReference type="InterPro" id="IPR006175">
    <property type="entry name" value="YjgF/YER057c/UK114"/>
</dbReference>
<dbReference type="Pfam" id="PF01042">
    <property type="entry name" value="Ribonuc_L-PSP"/>
    <property type="match status" value="1"/>
</dbReference>
<dbReference type="InterPro" id="IPR035959">
    <property type="entry name" value="RutC-like_sf"/>
</dbReference>
<keyword evidence="2" id="KW-1185">Reference proteome</keyword>
<evidence type="ECO:0000313" key="2">
    <source>
        <dbReference type="Proteomes" id="UP000198922"/>
    </source>
</evidence>
<dbReference type="Gene3D" id="3.30.1330.40">
    <property type="entry name" value="RutC-like"/>
    <property type="match status" value="1"/>
</dbReference>